<evidence type="ECO:0000256" key="1">
    <source>
        <dbReference type="PROSITE-ProRule" id="PRU00325"/>
    </source>
</evidence>
<dbReference type="PANTHER" id="PTHR47718">
    <property type="entry name" value="OS01G0519700 PROTEIN"/>
    <property type="match status" value="1"/>
</dbReference>
<evidence type="ECO:0000256" key="3">
    <source>
        <dbReference type="SAM" id="MobiDB-lite"/>
    </source>
</evidence>
<dbReference type="EMBL" id="JAEPRD010000098">
    <property type="protein sequence ID" value="KAG2199328.1"/>
    <property type="molecule type" value="Genomic_DNA"/>
</dbReference>
<feature type="coiled-coil region" evidence="2">
    <location>
        <begin position="9"/>
        <end position="36"/>
    </location>
</feature>
<feature type="domain" description="SWIM-type" evidence="4">
    <location>
        <begin position="547"/>
        <end position="592"/>
    </location>
</feature>
<dbReference type="Pfam" id="PF10551">
    <property type="entry name" value="MULE"/>
    <property type="match status" value="1"/>
</dbReference>
<reference evidence="5" key="1">
    <citation type="submission" date="2020-12" db="EMBL/GenBank/DDBJ databases">
        <title>Metabolic potential, ecology and presence of endohyphal bacteria is reflected in genomic diversity of Mucoromycotina.</title>
        <authorList>
            <person name="Muszewska A."/>
            <person name="Okrasinska A."/>
            <person name="Steczkiewicz K."/>
            <person name="Drgas O."/>
            <person name="Orlowska M."/>
            <person name="Perlinska-Lenart U."/>
            <person name="Aleksandrzak-Piekarczyk T."/>
            <person name="Szatraj K."/>
            <person name="Zielenkiewicz U."/>
            <person name="Pilsyk S."/>
            <person name="Malc E."/>
            <person name="Mieczkowski P."/>
            <person name="Kruszewska J.S."/>
            <person name="Biernat P."/>
            <person name="Pawlowska J."/>
        </authorList>
    </citation>
    <scope>NUCLEOTIDE SEQUENCE</scope>
    <source>
        <strain evidence="5">WA0000017839</strain>
    </source>
</reference>
<feature type="compositionally biased region" description="Acidic residues" evidence="3">
    <location>
        <begin position="67"/>
        <end position="77"/>
    </location>
</feature>
<comment type="caution">
    <text evidence="5">The sequence shown here is derived from an EMBL/GenBank/DDBJ whole genome shotgun (WGS) entry which is preliminary data.</text>
</comment>
<keyword evidence="6" id="KW-1185">Reference proteome</keyword>
<proteinExistence type="predicted"/>
<dbReference type="AlphaFoldDB" id="A0A8H7V0Y7"/>
<evidence type="ECO:0000256" key="2">
    <source>
        <dbReference type="SAM" id="Coils"/>
    </source>
</evidence>
<keyword evidence="1" id="KW-0862">Zinc</keyword>
<accession>A0A8H7V0Y7</accession>
<dbReference type="InterPro" id="IPR007527">
    <property type="entry name" value="Znf_SWIM"/>
</dbReference>
<dbReference type="InterPro" id="IPR018289">
    <property type="entry name" value="MULE_transposase_dom"/>
</dbReference>
<dbReference type="OrthoDB" id="2441661at2759"/>
<keyword evidence="2" id="KW-0175">Coiled coil</keyword>
<evidence type="ECO:0000313" key="5">
    <source>
        <dbReference type="EMBL" id="KAG2199328.1"/>
    </source>
</evidence>
<keyword evidence="1" id="KW-0863">Zinc-finger</keyword>
<evidence type="ECO:0000313" key="6">
    <source>
        <dbReference type="Proteomes" id="UP000603453"/>
    </source>
</evidence>
<dbReference type="CDD" id="cd22744">
    <property type="entry name" value="OTU"/>
    <property type="match status" value="1"/>
</dbReference>
<feature type="region of interest" description="Disordered" evidence="3">
    <location>
        <begin position="67"/>
        <end position="87"/>
    </location>
</feature>
<keyword evidence="1" id="KW-0479">Metal-binding</keyword>
<name>A0A8H7V0Y7_9FUNG</name>
<dbReference type="Proteomes" id="UP000603453">
    <property type="component" value="Unassembled WGS sequence"/>
</dbReference>
<organism evidence="5 6">
    <name type="scientific">Mucor saturninus</name>
    <dbReference type="NCBI Taxonomy" id="64648"/>
    <lineage>
        <taxon>Eukaryota</taxon>
        <taxon>Fungi</taxon>
        <taxon>Fungi incertae sedis</taxon>
        <taxon>Mucoromycota</taxon>
        <taxon>Mucoromycotina</taxon>
        <taxon>Mucoromycetes</taxon>
        <taxon>Mucorales</taxon>
        <taxon>Mucorineae</taxon>
        <taxon>Mucoraceae</taxon>
        <taxon>Mucor</taxon>
    </lineage>
</organism>
<protein>
    <recommendedName>
        <fullName evidence="4">SWIM-type domain-containing protein</fullName>
    </recommendedName>
</protein>
<gene>
    <name evidence="5" type="ORF">INT47_012962</name>
</gene>
<dbReference type="GO" id="GO:0008270">
    <property type="term" value="F:zinc ion binding"/>
    <property type="evidence" value="ECO:0007669"/>
    <property type="project" value="UniProtKB-KW"/>
</dbReference>
<evidence type="ECO:0000259" key="4">
    <source>
        <dbReference type="PROSITE" id="PS50966"/>
    </source>
</evidence>
<dbReference type="PROSITE" id="PS50966">
    <property type="entry name" value="ZF_SWIM"/>
    <property type="match status" value="1"/>
</dbReference>
<sequence>MTEMTEEMLNETELLIQALLSEYNDKENINDGLEETFANVSKEEREDAPVKTGLTDEFDWNTVSNVEEEEVEDDEEGSYGTDFPVPSFEDTVGSSEAVVGMKEAFEKEFPTKKTFADKNSARAEMQEFCKAQNIPFETLRSDKVYIKLVCKNFGDYSSTRGVEKDGNDDEGGFKRPNRKTGKVGCTAFIHPKMDLKDVEKRWFVSKTCLEHTHPVSNNRKMYHVNRKLEADDQESAIKMMQSGSTPSAVLELLRTRDVCNVTVTDLTNIQQRFCRDDSIFVWDFIKRLETTNHHTNSHKMVLLNFVVAGALRSKEKPKQLTTVPIAGCWMDKETTERYQWALQCFRDIVWPISTNENLLPKCFVTDNEEALLEDIKSVFPNNPGMQLEVRSFLKIVQKMAFVCSTLEQFKAAKAEYDALVSRPGLCTKDGAIIMRKYLEFMMKKARFWAGYHDNSLMHMGNRTSNRVEATHTNIKRHAHTSSGSISVVTDKINAWTQKREGYRDLQSTREALSQQTMLLNSDIMAKISLIKMNVTSFALENIKLGLLEMRLASEDQNHKSPVVHGEKPCLCSLRRNYNLPCRHSLAKLLFKNNGVIPLKAISKRWRIYYVKGSVAIIAEIKQDKPEPTVCSDDPKSPQSRLMLRLERFSLLLKTVSSQQEPEDVLKRIDALYDELVDQPVAVIKGIDTIDSNPGLLQQLHPLDAAQTLALVNPQGDGNCEFRAVSLALFGHVEGWVQVKKSMLSTLLSYRNVYAAIELDIKYFETKLNTNKSPCLDSTDYFMWFDTVGCPQLVTDTFKRPVVLLSSSPKIFKETGIEYDNKGLLYSAFD</sequence>